<dbReference type="CDD" id="cd00143">
    <property type="entry name" value="PP2Cc"/>
    <property type="match status" value="1"/>
</dbReference>
<dbReference type="KEGG" id="phet:94287943"/>
<keyword evidence="3 4" id="KW-0904">Protein phosphatase</keyword>
<comment type="similarity">
    <text evidence="4">Belongs to the PP2C family.</text>
</comment>
<dbReference type="Proteomes" id="UP000674318">
    <property type="component" value="Unassembled WGS sequence"/>
</dbReference>
<dbReference type="InterPro" id="IPR015655">
    <property type="entry name" value="PP2C"/>
</dbReference>
<organism evidence="6 7">
    <name type="scientific">Porcisia hertigi</name>
    <dbReference type="NCBI Taxonomy" id="2761500"/>
    <lineage>
        <taxon>Eukaryota</taxon>
        <taxon>Discoba</taxon>
        <taxon>Euglenozoa</taxon>
        <taxon>Kinetoplastea</taxon>
        <taxon>Metakinetoplastina</taxon>
        <taxon>Trypanosomatida</taxon>
        <taxon>Trypanosomatidae</taxon>
        <taxon>Leishmaniinae</taxon>
        <taxon>Porcisia</taxon>
    </lineage>
</organism>
<dbReference type="InterPro" id="IPR001932">
    <property type="entry name" value="PPM-type_phosphatase-like_dom"/>
</dbReference>
<dbReference type="GO" id="GO:0004722">
    <property type="term" value="F:protein serine/threonine phosphatase activity"/>
    <property type="evidence" value="ECO:0007669"/>
    <property type="project" value="InterPro"/>
</dbReference>
<protein>
    <recommendedName>
        <fullName evidence="5">PPM-type phosphatase domain-containing protein</fullName>
    </recommendedName>
</protein>
<evidence type="ECO:0000256" key="4">
    <source>
        <dbReference type="RuleBase" id="RU003465"/>
    </source>
</evidence>
<evidence type="ECO:0000313" key="7">
    <source>
        <dbReference type="Proteomes" id="UP000674318"/>
    </source>
</evidence>
<accession>A0A836LB70</accession>
<evidence type="ECO:0000313" key="6">
    <source>
        <dbReference type="EMBL" id="KAG5493988.1"/>
    </source>
</evidence>
<dbReference type="PANTHER" id="PTHR47992">
    <property type="entry name" value="PROTEIN PHOSPHATASE"/>
    <property type="match status" value="1"/>
</dbReference>
<keyword evidence="2 4" id="KW-0378">Hydrolase</keyword>
<gene>
    <name evidence="6" type="ORF">JKF63_01821</name>
</gene>
<reference evidence="6 7" key="1">
    <citation type="submission" date="2021-02" db="EMBL/GenBank/DDBJ databases">
        <title>Porcisia hertigi Genome sequencing and assembly.</title>
        <authorList>
            <person name="Almutairi H."/>
            <person name="Gatherer D."/>
        </authorList>
    </citation>
    <scope>NUCLEOTIDE SEQUENCE [LARGE SCALE GENOMIC DNA]</scope>
    <source>
        <strain evidence="6 7">C119</strain>
    </source>
</reference>
<feature type="domain" description="PPM-type phosphatase" evidence="5">
    <location>
        <begin position="117"/>
        <end position="378"/>
    </location>
</feature>
<dbReference type="EMBL" id="JAFJZO010000034">
    <property type="protein sequence ID" value="KAG5493988.1"/>
    <property type="molecule type" value="Genomic_DNA"/>
</dbReference>
<comment type="caution">
    <text evidence="6">The sequence shown here is derived from an EMBL/GenBank/DDBJ whole genome shotgun (WGS) entry which is preliminary data.</text>
</comment>
<dbReference type="RefSeq" id="XP_067754023.1">
    <property type="nucleotide sequence ID" value="XM_067897866.1"/>
</dbReference>
<evidence type="ECO:0000256" key="1">
    <source>
        <dbReference type="ARBA" id="ARBA00022723"/>
    </source>
</evidence>
<dbReference type="SMART" id="SM00332">
    <property type="entry name" value="PP2Cc"/>
    <property type="match status" value="1"/>
</dbReference>
<name>A0A836LB70_9TRYP</name>
<dbReference type="OrthoDB" id="10264738at2759"/>
<evidence type="ECO:0000256" key="2">
    <source>
        <dbReference type="ARBA" id="ARBA00022801"/>
    </source>
</evidence>
<dbReference type="GO" id="GO:0046872">
    <property type="term" value="F:metal ion binding"/>
    <property type="evidence" value="ECO:0007669"/>
    <property type="project" value="UniProtKB-KW"/>
</dbReference>
<dbReference type="PROSITE" id="PS01032">
    <property type="entry name" value="PPM_1"/>
    <property type="match status" value="1"/>
</dbReference>
<evidence type="ECO:0000259" key="5">
    <source>
        <dbReference type="PROSITE" id="PS51746"/>
    </source>
</evidence>
<sequence length="391" mass="42192">MDLRPSQQPVATILAIDMMHNGRAQHHKSRVLDIPTSFSPVYLNSKSLDTTSDTKHAYGDTSARDGLDSYRVVLRDLRASQQHFATMPTVSHRSPCSPLCSVFFPSVGEKRHQSVVGVGVASDQGIRSSMEDEHVTLVRSDVCFFGVYDGHGGRQCAEYVRSRLHEITLSHQCLKTAPRKAISDAFVQVEREFLEEGSEDLSSAGCVCAVALVQGSVLTVGNVGDCEVVLARAGRPVLLTVKHNPACNDAEAARVKKAGGCIFNSRVGHPHLNPRVCSLAVSRAVGDAGFKLNEYTYGKPSGIIAVADTAEVLLVKEDAFLIIACDGLWDTMSYSEAVELATEYVASGADAKSAADQLVSEALRRGTRDNVTVIFVQLGELPQTELCEAEK</sequence>
<proteinExistence type="inferred from homology"/>
<keyword evidence="7" id="KW-1185">Reference proteome</keyword>
<dbReference type="PROSITE" id="PS51746">
    <property type="entry name" value="PPM_2"/>
    <property type="match status" value="1"/>
</dbReference>
<dbReference type="Pfam" id="PF00481">
    <property type="entry name" value="PP2C"/>
    <property type="match status" value="1"/>
</dbReference>
<dbReference type="GeneID" id="94287943"/>
<dbReference type="SUPFAM" id="SSF81606">
    <property type="entry name" value="PP2C-like"/>
    <property type="match status" value="1"/>
</dbReference>
<dbReference type="InterPro" id="IPR036457">
    <property type="entry name" value="PPM-type-like_dom_sf"/>
</dbReference>
<dbReference type="AlphaFoldDB" id="A0A836LB70"/>
<dbReference type="InterPro" id="IPR000222">
    <property type="entry name" value="PP2C_BS"/>
</dbReference>
<dbReference type="Gene3D" id="3.60.40.10">
    <property type="entry name" value="PPM-type phosphatase domain"/>
    <property type="match status" value="1"/>
</dbReference>
<keyword evidence="1" id="KW-0479">Metal-binding</keyword>
<evidence type="ECO:0000256" key="3">
    <source>
        <dbReference type="ARBA" id="ARBA00022912"/>
    </source>
</evidence>